<dbReference type="AlphaFoldDB" id="A0AB33Z2S9"/>
<dbReference type="RefSeq" id="WP_015006385.1">
    <property type="nucleotide sequence ID" value="NZ_FQZJ01000001.1"/>
</dbReference>
<name>A0AB33Z2S9_9GAMM</name>
<reference evidence="6 7" key="1">
    <citation type="journal article" date="2013" name="Genome Announc.">
        <title>Genome Sequence of the Pyrene- and Fluoranthene-Degrading Bacterium Cycloclasticus sp. Strain PY97M.</title>
        <authorList>
            <person name="Cui Z."/>
            <person name="Xu G."/>
            <person name="Li Q."/>
            <person name="Gao W."/>
            <person name="Zheng L."/>
        </authorList>
    </citation>
    <scope>NUCLEOTIDE SEQUENCE [LARGE SCALE GENOMIC DNA]</scope>
    <source>
        <strain evidence="6 7">PY97M</strain>
    </source>
</reference>
<protein>
    <recommendedName>
        <fullName evidence="3">Ribosome maturation factor RimP</fullName>
    </recommendedName>
</protein>
<dbReference type="EMBL" id="ASHL01000002">
    <property type="protein sequence ID" value="EPD13585.1"/>
    <property type="molecule type" value="Genomic_DNA"/>
</dbReference>
<organism evidence="6 7">
    <name type="scientific">Cycloclasticus pugetii</name>
    <dbReference type="NCBI Taxonomy" id="34068"/>
    <lineage>
        <taxon>Bacteria</taxon>
        <taxon>Pseudomonadati</taxon>
        <taxon>Pseudomonadota</taxon>
        <taxon>Gammaproteobacteria</taxon>
        <taxon>Thiotrichales</taxon>
        <taxon>Piscirickettsiaceae</taxon>
        <taxon>Cycloclasticus</taxon>
    </lineage>
</organism>
<evidence type="ECO:0000259" key="5">
    <source>
        <dbReference type="Pfam" id="PF17384"/>
    </source>
</evidence>
<dbReference type="Pfam" id="PF17384">
    <property type="entry name" value="DUF150_C"/>
    <property type="match status" value="1"/>
</dbReference>
<evidence type="ECO:0000256" key="3">
    <source>
        <dbReference type="HAMAP-Rule" id="MF_01077"/>
    </source>
</evidence>
<keyword evidence="2 3" id="KW-0690">Ribosome biogenesis</keyword>
<dbReference type="InterPro" id="IPR028998">
    <property type="entry name" value="RimP_C"/>
</dbReference>
<dbReference type="InterPro" id="IPR003728">
    <property type="entry name" value="Ribosome_maturation_RimP"/>
</dbReference>
<dbReference type="FunFam" id="3.30.300.70:FF:000001">
    <property type="entry name" value="Ribosome maturation factor RimP"/>
    <property type="match status" value="1"/>
</dbReference>
<proteinExistence type="inferred from homology"/>
<dbReference type="CDD" id="cd01734">
    <property type="entry name" value="YlxS_C"/>
    <property type="match status" value="1"/>
</dbReference>
<dbReference type="Gene3D" id="3.30.300.70">
    <property type="entry name" value="RimP-like superfamily, N-terminal"/>
    <property type="match status" value="1"/>
</dbReference>
<comment type="caution">
    <text evidence="6">The sequence shown here is derived from an EMBL/GenBank/DDBJ whole genome shotgun (WGS) entry which is preliminary data.</text>
</comment>
<comment type="function">
    <text evidence="3">Required for maturation of 30S ribosomal subunits.</text>
</comment>
<comment type="similarity">
    <text evidence="3">Belongs to the RimP family.</text>
</comment>
<dbReference type="Pfam" id="PF02576">
    <property type="entry name" value="RimP_N"/>
    <property type="match status" value="1"/>
</dbReference>
<dbReference type="GO" id="GO:0006412">
    <property type="term" value="P:translation"/>
    <property type="evidence" value="ECO:0007669"/>
    <property type="project" value="TreeGrafter"/>
</dbReference>
<dbReference type="InterPro" id="IPR035956">
    <property type="entry name" value="RimP_N_sf"/>
</dbReference>
<evidence type="ECO:0000259" key="4">
    <source>
        <dbReference type="Pfam" id="PF02576"/>
    </source>
</evidence>
<dbReference type="Gene3D" id="2.30.30.180">
    <property type="entry name" value="Ribosome maturation factor RimP, C-terminal domain"/>
    <property type="match status" value="1"/>
</dbReference>
<dbReference type="GO" id="GO:0005829">
    <property type="term" value="C:cytosol"/>
    <property type="evidence" value="ECO:0007669"/>
    <property type="project" value="TreeGrafter"/>
</dbReference>
<evidence type="ECO:0000313" key="6">
    <source>
        <dbReference type="EMBL" id="EPD13585.1"/>
    </source>
</evidence>
<dbReference type="Proteomes" id="UP000015462">
    <property type="component" value="Unassembled WGS sequence"/>
</dbReference>
<sequence length="152" mass="16976">MNQAPAKILELIRPAVTGLGYEFVGAEFTGQGKAATLLVYIDSEKGIMVDDCSKVSHQISGIMDVEDPITGQYRLEVSSPGLERPLFELAHFERFKGSTVKLELRQSTLEGQRRFTGEILEVKGETVHLHVDDEEIEIPFSLIKKARLVVNY</sequence>
<dbReference type="SUPFAM" id="SSF75420">
    <property type="entry name" value="YhbC-like, N-terminal domain"/>
    <property type="match status" value="1"/>
</dbReference>
<accession>A0AB33Z2S9</accession>
<feature type="domain" description="Ribosome maturation factor RimP N-terminal" evidence="4">
    <location>
        <begin position="11"/>
        <end position="83"/>
    </location>
</feature>
<evidence type="ECO:0000256" key="2">
    <source>
        <dbReference type="ARBA" id="ARBA00022517"/>
    </source>
</evidence>
<dbReference type="GO" id="GO:0000028">
    <property type="term" value="P:ribosomal small subunit assembly"/>
    <property type="evidence" value="ECO:0007669"/>
    <property type="project" value="TreeGrafter"/>
</dbReference>
<dbReference type="NCBIfam" id="NF000927">
    <property type="entry name" value="PRK00092.1-1"/>
    <property type="match status" value="1"/>
</dbReference>
<dbReference type="PANTHER" id="PTHR33867">
    <property type="entry name" value="RIBOSOME MATURATION FACTOR RIMP"/>
    <property type="match status" value="1"/>
</dbReference>
<evidence type="ECO:0000256" key="1">
    <source>
        <dbReference type="ARBA" id="ARBA00022490"/>
    </source>
</evidence>
<gene>
    <name evidence="3" type="primary">rimP</name>
    <name evidence="6" type="ORF">L196_03591</name>
</gene>
<feature type="domain" description="Ribosome maturation factor RimP C-terminal" evidence="5">
    <location>
        <begin position="86"/>
        <end position="150"/>
    </location>
</feature>
<evidence type="ECO:0000313" key="7">
    <source>
        <dbReference type="Proteomes" id="UP000015462"/>
    </source>
</evidence>
<comment type="subcellular location">
    <subcellularLocation>
        <location evidence="3">Cytoplasm</location>
    </subcellularLocation>
</comment>
<keyword evidence="7" id="KW-1185">Reference proteome</keyword>
<dbReference type="HAMAP" id="MF_01077">
    <property type="entry name" value="RimP"/>
    <property type="match status" value="1"/>
</dbReference>
<dbReference type="SUPFAM" id="SSF74942">
    <property type="entry name" value="YhbC-like, C-terminal domain"/>
    <property type="match status" value="1"/>
</dbReference>
<dbReference type="InterPro" id="IPR036847">
    <property type="entry name" value="RimP_C_sf"/>
</dbReference>
<keyword evidence="1 3" id="KW-0963">Cytoplasm</keyword>
<dbReference type="PANTHER" id="PTHR33867:SF1">
    <property type="entry name" value="RIBOSOME MATURATION FACTOR RIMP"/>
    <property type="match status" value="1"/>
</dbReference>
<dbReference type="InterPro" id="IPR028989">
    <property type="entry name" value="RimP_N"/>
</dbReference>